<comment type="caution">
    <text evidence="1">The sequence shown here is derived from an EMBL/GenBank/DDBJ whole genome shotgun (WGS) entry which is preliminary data.</text>
</comment>
<dbReference type="Proteomes" id="UP000285456">
    <property type="component" value="Unassembled WGS sequence"/>
</dbReference>
<dbReference type="Gene3D" id="3.30.420.10">
    <property type="entry name" value="Ribonuclease H-like superfamily/Ribonuclease H"/>
    <property type="match status" value="1"/>
</dbReference>
<organism evidence="1 2">
    <name type="scientific">Oceanobacillus profundus</name>
    <dbReference type="NCBI Taxonomy" id="372463"/>
    <lineage>
        <taxon>Bacteria</taxon>
        <taxon>Bacillati</taxon>
        <taxon>Bacillota</taxon>
        <taxon>Bacilli</taxon>
        <taxon>Bacillales</taxon>
        <taxon>Bacillaceae</taxon>
        <taxon>Oceanobacillus</taxon>
    </lineage>
</organism>
<protein>
    <submittedName>
        <fullName evidence="1">Uncharacterized protein</fullName>
    </submittedName>
</protein>
<keyword evidence="2" id="KW-1185">Reference proteome</keyword>
<dbReference type="OrthoDB" id="2974188at2"/>
<dbReference type="GO" id="GO:0003676">
    <property type="term" value="F:nucleic acid binding"/>
    <property type="evidence" value="ECO:0007669"/>
    <property type="project" value="InterPro"/>
</dbReference>
<reference evidence="1 2" key="1">
    <citation type="journal article" date="2007" name="Int. J. Syst. Evol. Microbiol.">
        <title>Oceanobacillus profundus sp. nov., isolated from a deep-sea sediment core.</title>
        <authorList>
            <person name="Kim Y.G."/>
            <person name="Choi D.H."/>
            <person name="Hyun S."/>
            <person name="Cho B.C."/>
        </authorList>
    </citation>
    <scope>NUCLEOTIDE SEQUENCE [LARGE SCALE GENOMIC DNA]</scope>
    <source>
        <strain evidence="1 2">DSM 18246</strain>
    </source>
</reference>
<sequence length="2267" mass="256969">MDEMKERLESLGLTYLPPAQGNQELVAMFNPVQRRDYYHNYNYQDNVQKMAQVVNQNNNSKDIFDNQQTYRLLNSSHSRMGQDQMRKFQDFSTANQFFTFDIETLGNALHGDNFSISEIAVQGFQRNGNKFKPSNQSLTLVGSPSQSVQNDMIQVITQLRQDPYQFNKLEDWKKRTLVDLTRYSTRTDGGVTPAVFESQNGNMINFGHNSLANTFFKDERMIASRVIEKMSNVLQHAESGLENLSENKYGLNSNQMIDQFNKFVHQNNDSYFISYNGDSFDIPKLKAFGEQAGNNPMLTPNKHLDYFRVIQTTFPNPLDLHRLLNQDASRPSTGMTKLQAFRSTLGYDTEAAHSATHDIGLEGLAGVIQESNPHIQDRIQNGKTSIGDGFNFQTEKFSWNDAPVERGQTLFALGGVRARRDGELSFAAKFDPETGVYNPINDSFNTTIINAKTFYDLEGIVDLSDGNTNRYGLKLYDQDRDLHNFIIREGDNALHEIQDFMQNRFYNWDGLDKETRRRVSDARLTDSARRQYERLFSLEKAGTGRTGGFNAAQRTYQNAKVLEERLSGKDKNIQGPDYHALRQNRITHESMMEQLRSGFDSLWNPETKSWVKNEREMENFFRMGERLISERPAFEPALKYIESHLSEPTQRDLAWNLYTKKVNEAFPMAKETIPLQEFENRRVGYTDFNTNTKHSLDMSSWSSTEQSISRYVYSRDISQNGDLTPELREDRYRERMNQFLKTLQGNDVINENTANELININNQSATVRNAIIEATDILQSKVFDFDSTVQQISLGYNNAIQQMDLATNEIMFQEAVKQVRSMNQVRINPQQVTGSKVEFSPEVERALQRLDQSRLSGLSPNNRQALESVLSSVVGNSKFNQHHVALSMDQQTANARISIYNPSNSTSVIDAISSGQEHPNALSINVPLVGEHGVHQIGNRRINARRYMDYQDGQFVVRSSTQQLADNYTRNMNRILRDFDEGDIEGANNRARRVLNESLRNLSGIQRNLTSNDSFNMNNNQSDFFKQGNVEVDTAMVKDLYARNRLTNDDFYTTAFEGGRLRPDVSVNDLKPAKAYEVSLAAGDWLRDNNLNLFAGTNKGEHVSQMMFNELDIREFLPYGHYTFQGRDNSVQLQNAHLLNAQVQENILNNTEGYVSFNELVATNKQREWVNHWRQTNPSDAAGMQIKTAFINDGTLMDRINSLSETEKGLDLLREEGIINADGSWNHTKIPRIYEQQGLISQDLQEQVKVTEQKILSETDDVTLFRNSRNGDTVQPGQAIGYEMINGYQRELRYQGPNPGTVIQQNGRVGVAWEEDAFKYIVEGEKMTDVPISRRLMSAITGDDSVSMILNPNIKKHRDYGMFLSGKAKILADYAHQLSNDLVQATIDAPVTDKASRKALRRMELETQFNRTINLASTVGLHWDASSRSFIQEGNPNIPANSFENIFEELGLVDRDEQGNVLRRIDQSSLGDELAILEARVSKVSNHSKMIDETGRIVLEVGHDRDGNITKKYRRNDLGQFEHGGVSWGHREMGVFKDLNLTETYNKVYETMMTQAQQNNRLNETKSMIAAVSGAVNENHTLVSDASTLSVDDFRSLPEIDRDTNTYQQTIFDRDYIERLHGNNNAHGFWLELPGVQQTNGDTRRVTANINGSSGERQALNRIFIPFTNLEGANGEVHLRELQRSIGDIYRRAADVIGAGSIDERARSMDGLQGAVDRYFDQTVKDITSSKGQTGSSVLKASMPSSGSGLFKLLDPSVSMALEGEFTFISPDDAKALGVYDKLKTIEEQRVAGKSIDDLMVMNTRYPVFHSDAVQISKLRVSEDARKGEFLTTSWQSDLMKADSDGDYNNIVVLDDDNIQKEWRRQYNLQEQNREQAYLEQLGDSARSGRGFNAEYVLGDNDAFRPFDPNTQEEMAAKIGKRVVGSASNLNLYMRQVADQYLNHGSEERRAIYEMGQDLEQKLISSKHGLTVEEGRAPAIEMINSVYNNNFSEARKIQQKYFKEDFNLEMMEKAFSGLSKAYENLDQGLYNPSLKFGTSRGLNTDVGLKNIHDLLQGEAAMHETVQTNSTLRMLQNILGVDNQQTFTDMEGNSHVRVDPYESRNAHMRSDRLGGMQGAIQEYGVDLSGGSEGFGNKISDLMDTVNNNRNFKWGIIGAGLALGALGGYNILRHKDPIEAPQDEMHYTVNNSPVQPAIDMNQGSYSANADISVNARGGSLNDNELAHMINQGMVDSQMNPSNPRITINTTDNTQQLNRFWYRDKIEENV</sequence>
<evidence type="ECO:0000313" key="1">
    <source>
        <dbReference type="EMBL" id="RHW31999.1"/>
    </source>
</evidence>
<proteinExistence type="predicted"/>
<evidence type="ECO:0000313" key="2">
    <source>
        <dbReference type="Proteomes" id="UP000285456"/>
    </source>
</evidence>
<name>A0A417YGX2_9BACI</name>
<accession>A0A417YGX2</accession>
<gene>
    <name evidence="1" type="ORF">D1B32_12240</name>
</gene>
<dbReference type="InterPro" id="IPR036397">
    <property type="entry name" value="RNaseH_sf"/>
</dbReference>
<dbReference type="InterPro" id="IPR012337">
    <property type="entry name" value="RNaseH-like_sf"/>
</dbReference>
<dbReference type="EMBL" id="QWEH01000007">
    <property type="protein sequence ID" value="RHW31999.1"/>
    <property type="molecule type" value="Genomic_DNA"/>
</dbReference>
<dbReference type="RefSeq" id="WP_118889557.1">
    <property type="nucleotide sequence ID" value="NZ_PHUT01000007.1"/>
</dbReference>
<dbReference type="SUPFAM" id="SSF53098">
    <property type="entry name" value="Ribonuclease H-like"/>
    <property type="match status" value="1"/>
</dbReference>